<dbReference type="Proteomes" id="UP001362999">
    <property type="component" value="Unassembled WGS sequence"/>
</dbReference>
<reference evidence="1 2" key="1">
    <citation type="journal article" date="2024" name="J Genomics">
        <title>Draft genome sequencing and assembly of Favolaschia claudopus CIRM-BRFM 2984 isolated from oak limbs.</title>
        <authorList>
            <person name="Navarro D."/>
            <person name="Drula E."/>
            <person name="Chaduli D."/>
            <person name="Cazenave R."/>
            <person name="Ahrendt S."/>
            <person name="Wang J."/>
            <person name="Lipzen A."/>
            <person name="Daum C."/>
            <person name="Barry K."/>
            <person name="Grigoriev I.V."/>
            <person name="Favel A."/>
            <person name="Rosso M.N."/>
            <person name="Martin F."/>
        </authorList>
    </citation>
    <scope>NUCLEOTIDE SEQUENCE [LARGE SCALE GENOMIC DNA]</scope>
    <source>
        <strain evidence="1 2">CIRM-BRFM 2984</strain>
    </source>
</reference>
<evidence type="ECO:0000313" key="2">
    <source>
        <dbReference type="Proteomes" id="UP001362999"/>
    </source>
</evidence>
<gene>
    <name evidence="1" type="ORF">R3P38DRAFT_2800716</name>
</gene>
<proteinExistence type="predicted"/>
<keyword evidence="2" id="KW-1185">Reference proteome</keyword>
<accession>A0AAV9ZX77</accession>
<sequence length="339" mass="37022">MVGGFGSHDGVAIESNLSGRSAEDSTYIWPLKLECEKGASYYALERWVTINGTNGICGNQPLRAGSGCLNLRNERLRVVFGTIGALNGLGVSQRQDAVVQNSKESLVRVNLVRFTYGSQQAAHTIPFLSRCSGSLVAVDQSISLLASCTHEDSVVECHRQIQGNLGLPLLMLSTFLKLRHSCSEQKIVPDDSSLLTPAAVGLLSVRSRLWRRAKVIGQISRASLPGSETYEKFHLSAALRRLPSEKDPTTKQRERVHQRQDFAKCLWAGRGSGPFWDFNMIKSGSPSVQSVGSSMSLSAAAMWEVFCRETTVSHPTQRPPTTIPTGILAIYSWSSDLNV</sequence>
<dbReference type="EMBL" id="JAWWNJ010000101">
    <property type="protein sequence ID" value="KAK6995858.1"/>
    <property type="molecule type" value="Genomic_DNA"/>
</dbReference>
<dbReference type="AlphaFoldDB" id="A0AAV9ZX77"/>
<comment type="caution">
    <text evidence="1">The sequence shown here is derived from an EMBL/GenBank/DDBJ whole genome shotgun (WGS) entry which is preliminary data.</text>
</comment>
<name>A0AAV9ZX77_9AGAR</name>
<evidence type="ECO:0000313" key="1">
    <source>
        <dbReference type="EMBL" id="KAK6995858.1"/>
    </source>
</evidence>
<organism evidence="1 2">
    <name type="scientific">Favolaschia claudopus</name>
    <dbReference type="NCBI Taxonomy" id="2862362"/>
    <lineage>
        <taxon>Eukaryota</taxon>
        <taxon>Fungi</taxon>
        <taxon>Dikarya</taxon>
        <taxon>Basidiomycota</taxon>
        <taxon>Agaricomycotina</taxon>
        <taxon>Agaricomycetes</taxon>
        <taxon>Agaricomycetidae</taxon>
        <taxon>Agaricales</taxon>
        <taxon>Marasmiineae</taxon>
        <taxon>Mycenaceae</taxon>
        <taxon>Favolaschia</taxon>
    </lineage>
</organism>
<protein>
    <submittedName>
        <fullName evidence="1">Uncharacterized protein</fullName>
    </submittedName>
</protein>